<comment type="function">
    <text evidence="12">Specifically methylates position 2 of adenine 2503 in 23S rRNA and position 2 of adenine 37 in tRNAs.</text>
</comment>
<keyword evidence="6 12" id="KW-0808">Transferase</keyword>
<name>A0A1S1V7Q7_9FIRM</name>
<dbReference type="GO" id="GO:0019843">
    <property type="term" value="F:rRNA binding"/>
    <property type="evidence" value="ECO:0007669"/>
    <property type="project" value="UniProtKB-UniRule"/>
</dbReference>
<dbReference type="InterPro" id="IPR007197">
    <property type="entry name" value="rSAM"/>
</dbReference>
<evidence type="ECO:0000256" key="1">
    <source>
        <dbReference type="ARBA" id="ARBA00004496"/>
    </source>
</evidence>
<evidence type="ECO:0000256" key="3">
    <source>
        <dbReference type="ARBA" id="ARBA00022490"/>
    </source>
</evidence>
<dbReference type="GO" id="GO:0046872">
    <property type="term" value="F:metal ion binding"/>
    <property type="evidence" value="ECO:0007669"/>
    <property type="project" value="UniProtKB-KW"/>
</dbReference>
<dbReference type="Gene3D" id="1.10.150.530">
    <property type="match status" value="1"/>
</dbReference>
<feature type="binding site" evidence="12">
    <location>
        <position position="291"/>
    </location>
    <ligand>
        <name>S-adenosyl-L-methionine</name>
        <dbReference type="ChEBI" id="CHEBI:59789"/>
    </ligand>
</feature>
<dbReference type="SFLD" id="SFLDF00275">
    <property type="entry name" value="adenosine_C2_methyltransferase"/>
    <property type="match status" value="1"/>
</dbReference>
<keyword evidence="7 12" id="KW-0949">S-adenosyl-L-methionine</keyword>
<dbReference type="NCBIfam" id="TIGR00048">
    <property type="entry name" value="rRNA_mod_RlmN"/>
    <property type="match status" value="1"/>
</dbReference>
<dbReference type="InterPro" id="IPR013785">
    <property type="entry name" value="Aldolase_TIM"/>
</dbReference>
<dbReference type="Pfam" id="PF04055">
    <property type="entry name" value="Radical_SAM"/>
    <property type="match status" value="1"/>
</dbReference>
<evidence type="ECO:0000256" key="12">
    <source>
        <dbReference type="HAMAP-Rule" id="MF_01849"/>
    </source>
</evidence>
<evidence type="ECO:0000256" key="11">
    <source>
        <dbReference type="ARBA" id="ARBA00023014"/>
    </source>
</evidence>
<evidence type="ECO:0000313" key="15">
    <source>
        <dbReference type="Proteomes" id="UP000180254"/>
    </source>
</evidence>
<gene>
    <name evidence="12 14" type="primary">rlmN</name>
    <name evidence="14" type="ORF">EUAN_12080</name>
</gene>
<feature type="active site" description="Proton acceptor" evidence="12">
    <location>
        <position position="93"/>
    </location>
</feature>
<keyword evidence="4 12" id="KW-0698">rRNA processing</keyword>
<dbReference type="InterPro" id="IPR004383">
    <property type="entry name" value="rRNA_lsu_MTrfase_RlmN/Cfr"/>
</dbReference>
<keyword evidence="11 12" id="KW-0411">Iron-sulfur</keyword>
<comment type="miscellaneous">
    <text evidence="12">Reaction proceeds by a ping-pong mechanism involving intermediate methylation of a conserved cysteine residue.</text>
</comment>
<dbReference type="CDD" id="cd01335">
    <property type="entry name" value="Radical_SAM"/>
    <property type="match status" value="1"/>
</dbReference>
<evidence type="ECO:0000256" key="4">
    <source>
        <dbReference type="ARBA" id="ARBA00022552"/>
    </source>
</evidence>
<comment type="cofactor">
    <cofactor evidence="12">
        <name>[4Fe-4S] cluster</name>
        <dbReference type="ChEBI" id="CHEBI:49883"/>
    </cofactor>
    <text evidence="12">Binds 1 [4Fe-4S] cluster. The cluster is coordinated with 3 cysteines and an exchangeable S-adenosyl-L-methionine.</text>
</comment>
<evidence type="ECO:0000256" key="6">
    <source>
        <dbReference type="ARBA" id="ARBA00022679"/>
    </source>
</evidence>
<comment type="catalytic activity">
    <reaction evidence="12">
        <text>adenosine(37) in tRNA + 2 reduced [2Fe-2S]-[ferredoxin] + 2 S-adenosyl-L-methionine = 2-methyladenosine(37) in tRNA + 5'-deoxyadenosine + L-methionine + 2 oxidized [2Fe-2S]-[ferredoxin] + S-adenosyl-L-homocysteine</text>
        <dbReference type="Rhea" id="RHEA:43332"/>
        <dbReference type="Rhea" id="RHEA-COMP:10000"/>
        <dbReference type="Rhea" id="RHEA-COMP:10001"/>
        <dbReference type="Rhea" id="RHEA-COMP:10162"/>
        <dbReference type="Rhea" id="RHEA-COMP:10485"/>
        <dbReference type="ChEBI" id="CHEBI:17319"/>
        <dbReference type="ChEBI" id="CHEBI:33737"/>
        <dbReference type="ChEBI" id="CHEBI:33738"/>
        <dbReference type="ChEBI" id="CHEBI:57844"/>
        <dbReference type="ChEBI" id="CHEBI:57856"/>
        <dbReference type="ChEBI" id="CHEBI:59789"/>
        <dbReference type="ChEBI" id="CHEBI:74411"/>
        <dbReference type="ChEBI" id="CHEBI:74497"/>
        <dbReference type="EC" id="2.1.1.192"/>
    </reaction>
</comment>
<dbReference type="Proteomes" id="UP000180254">
    <property type="component" value="Unassembled WGS sequence"/>
</dbReference>
<dbReference type="PIRSF" id="PIRSF006004">
    <property type="entry name" value="CHP00048"/>
    <property type="match status" value="1"/>
</dbReference>
<dbReference type="GO" id="GO:0030488">
    <property type="term" value="P:tRNA methylation"/>
    <property type="evidence" value="ECO:0007669"/>
    <property type="project" value="UniProtKB-UniRule"/>
</dbReference>
<keyword evidence="9 12" id="KW-0479">Metal-binding</keyword>
<dbReference type="GO" id="GO:0002935">
    <property type="term" value="F:tRNA (adenine(37)-C2)-methyltransferase activity"/>
    <property type="evidence" value="ECO:0007669"/>
    <property type="project" value="UniProtKB-UniRule"/>
</dbReference>
<dbReference type="PANTHER" id="PTHR30544">
    <property type="entry name" value="23S RRNA METHYLTRANSFERASE"/>
    <property type="match status" value="1"/>
</dbReference>
<evidence type="ECO:0000256" key="5">
    <source>
        <dbReference type="ARBA" id="ARBA00022603"/>
    </source>
</evidence>
<feature type="binding site" evidence="12">
    <location>
        <position position="120"/>
    </location>
    <ligand>
        <name>[4Fe-4S] cluster</name>
        <dbReference type="ChEBI" id="CHEBI:49883"/>
        <note>4Fe-4S-S-AdoMet</note>
    </ligand>
</feature>
<feature type="binding site" evidence="12">
    <location>
        <begin position="215"/>
        <end position="217"/>
    </location>
    <ligand>
        <name>S-adenosyl-L-methionine</name>
        <dbReference type="ChEBI" id="CHEBI:59789"/>
    </ligand>
</feature>
<keyword evidence="12" id="KW-1015">Disulfide bond</keyword>
<keyword evidence="3 12" id="KW-0963">Cytoplasm</keyword>
<protein>
    <recommendedName>
        <fullName evidence="12">Probable dual-specificity RNA methyltransferase RlmN</fullName>
        <ecNumber evidence="12">2.1.1.192</ecNumber>
    </recommendedName>
    <alternativeName>
        <fullName evidence="12">23S rRNA (adenine(2503)-C(2))-methyltransferase</fullName>
    </alternativeName>
    <alternativeName>
        <fullName evidence="12">23S rRNA m2A2503 methyltransferase</fullName>
    </alternativeName>
    <alternativeName>
        <fullName evidence="12">Ribosomal RNA large subunit methyltransferase N</fullName>
    </alternativeName>
    <alternativeName>
        <fullName evidence="12">tRNA (adenine(37)-C(2))-methyltransferase</fullName>
    </alternativeName>
    <alternativeName>
        <fullName evidence="12">tRNA m2A37 methyltransferase</fullName>
    </alternativeName>
</protein>
<dbReference type="GO" id="GO:0070040">
    <property type="term" value="F:rRNA (adenine(2503)-C2-)-methyltransferase activity"/>
    <property type="evidence" value="ECO:0007669"/>
    <property type="project" value="UniProtKB-UniRule"/>
</dbReference>
<comment type="subcellular location">
    <subcellularLocation>
        <location evidence="1 12">Cytoplasm</location>
    </subcellularLocation>
</comment>
<feature type="active site" description="S-methylcysteine intermediate" evidence="12">
    <location>
        <position position="334"/>
    </location>
</feature>
<comment type="caution">
    <text evidence="12">Lacks conserved residue(s) required for the propagation of feature annotation.</text>
</comment>
<dbReference type="AlphaFoldDB" id="A0A1S1V7Q7"/>
<comment type="catalytic activity">
    <reaction evidence="12">
        <text>adenosine(2503) in 23S rRNA + 2 reduced [2Fe-2S]-[ferredoxin] + 2 S-adenosyl-L-methionine = 2-methyladenosine(2503) in 23S rRNA + 5'-deoxyadenosine + L-methionine + 2 oxidized [2Fe-2S]-[ferredoxin] + S-adenosyl-L-homocysteine</text>
        <dbReference type="Rhea" id="RHEA:42916"/>
        <dbReference type="Rhea" id="RHEA-COMP:10000"/>
        <dbReference type="Rhea" id="RHEA-COMP:10001"/>
        <dbReference type="Rhea" id="RHEA-COMP:10152"/>
        <dbReference type="Rhea" id="RHEA-COMP:10282"/>
        <dbReference type="ChEBI" id="CHEBI:17319"/>
        <dbReference type="ChEBI" id="CHEBI:33737"/>
        <dbReference type="ChEBI" id="CHEBI:33738"/>
        <dbReference type="ChEBI" id="CHEBI:57844"/>
        <dbReference type="ChEBI" id="CHEBI:57856"/>
        <dbReference type="ChEBI" id="CHEBI:59789"/>
        <dbReference type="ChEBI" id="CHEBI:74411"/>
        <dbReference type="ChEBI" id="CHEBI:74497"/>
        <dbReference type="EC" id="2.1.1.192"/>
    </reaction>
</comment>
<keyword evidence="8 12" id="KW-0819">tRNA processing</keyword>
<dbReference type="Pfam" id="PF21016">
    <property type="entry name" value="RlmN_N"/>
    <property type="match status" value="1"/>
</dbReference>
<dbReference type="InterPro" id="IPR040072">
    <property type="entry name" value="Methyltransferase_A"/>
</dbReference>
<feature type="binding site" evidence="12">
    <location>
        <begin position="160"/>
        <end position="161"/>
    </location>
    <ligand>
        <name>S-adenosyl-L-methionine</name>
        <dbReference type="ChEBI" id="CHEBI:59789"/>
    </ligand>
</feature>
<organism evidence="14 15">
    <name type="scientific">Andreesenia angusta</name>
    <dbReference type="NCBI Taxonomy" id="39480"/>
    <lineage>
        <taxon>Bacteria</taxon>
        <taxon>Bacillati</taxon>
        <taxon>Bacillota</taxon>
        <taxon>Tissierellia</taxon>
        <taxon>Tissierellales</taxon>
        <taxon>Gottschalkiaceae</taxon>
        <taxon>Andreesenia</taxon>
    </lineage>
</organism>
<dbReference type="GO" id="GO:0000049">
    <property type="term" value="F:tRNA binding"/>
    <property type="evidence" value="ECO:0007669"/>
    <property type="project" value="UniProtKB-UniRule"/>
</dbReference>
<evidence type="ECO:0000256" key="8">
    <source>
        <dbReference type="ARBA" id="ARBA00022694"/>
    </source>
</evidence>
<dbReference type="GO" id="GO:0005737">
    <property type="term" value="C:cytoplasm"/>
    <property type="evidence" value="ECO:0007669"/>
    <property type="project" value="UniProtKB-SubCell"/>
</dbReference>
<dbReference type="Gene3D" id="3.20.20.70">
    <property type="entry name" value="Aldolase class I"/>
    <property type="match status" value="1"/>
</dbReference>
<dbReference type="SFLD" id="SFLDS00029">
    <property type="entry name" value="Radical_SAM"/>
    <property type="match status" value="1"/>
</dbReference>
<dbReference type="InterPro" id="IPR027492">
    <property type="entry name" value="RNA_MTrfase_RlmN"/>
</dbReference>
<feature type="binding site" evidence="12">
    <location>
        <position position="117"/>
    </location>
    <ligand>
        <name>[4Fe-4S] cluster</name>
        <dbReference type="ChEBI" id="CHEBI:49883"/>
        <note>4Fe-4S-S-AdoMet</note>
    </ligand>
</feature>
<feature type="domain" description="Radical SAM core" evidence="13">
    <location>
        <begin position="99"/>
        <end position="329"/>
    </location>
</feature>
<dbReference type="PROSITE" id="PS51918">
    <property type="entry name" value="RADICAL_SAM"/>
    <property type="match status" value="1"/>
</dbReference>
<dbReference type="SFLD" id="SFLDG01062">
    <property type="entry name" value="methyltransferase_(Class_A)"/>
    <property type="match status" value="1"/>
</dbReference>
<keyword evidence="5 12" id="KW-0489">Methyltransferase</keyword>
<comment type="caution">
    <text evidence="14">The sequence shown here is derived from an EMBL/GenBank/DDBJ whole genome shotgun (WGS) entry which is preliminary data.</text>
</comment>
<keyword evidence="2 12" id="KW-0004">4Fe-4S</keyword>
<sequence>MNKIDLKSLSLGEIECFVLDMGEKKFRAKQIFKSLHQQLATDIDEIKGISAKFKQSLSERFRVEALKVVERYDSKLDGTRKYLFRLSDGNVVESVFMKYRHGNSVCLSTQVGCRMGCVFCASTKSGLERNLTPGEILEQFYAIKRDTGENIGSLVLMGSGEPLDNYENVTAFMELLHDVEGQNLSYRSMTLSTCGIAPKIRELADSGKPINLAISLHNPFQDERAIIMPIARSYSLEEIVDSCKYYIEATGRRVTFEYTLIEGENDGLEYAAKLAGLLRGINCHINLIPLNPISEYSKSKSKSDAVISFKNALERKGLVATIRRELGSDINAACGQLRNNYIDGEV</sequence>
<feature type="binding site" evidence="12">
    <location>
        <position position="113"/>
    </location>
    <ligand>
        <name>[4Fe-4S] cluster</name>
        <dbReference type="ChEBI" id="CHEBI:49883"/>
        <note>4Fe-4S-S-AdoMet</note>
    </ligand>
</feature>
<feature type="binding site" evidence="12">
    <location>
        <position position="192"/>
    </location>
    <ligand>
        <name>S-adenosyl-L-methionine</name>
        <dbReference type="ChEBI" id="CHEBI:59789"/>
    </ligand>
</feature>
<dbReference type="EMBL" id="MKIE01000003">
    <property type="protein sequence ID" value="OHW62643.1"/>
    <property type="molecule type" value="Genomic_DNA"/>
</dbReference>
<keyword evidence="15" id="KW-1185">Reference proteome</keyword>
<evidence type="ECO:0000259" key="13">
    <source>
        <dbReference type="PROSITE" id="PS51918"/>
    </source>
</evidence>
<dbReference type="PANTHER" id="PTHR30544:SF5">
    <property type="entry name" value="RADICAL SAM CORE DOMAIN-CONTAINING PROTEIN"/>
    <property type="match status" value="1"/>
</dbReference>
<evidence type="ECO:0000256" key="2">
    <source>
        <dbReference type="ARBA" id="ARBA00022485"/>
    </source>
</evidence>
<dbReference type="SUPFAM" id="SSF102114">
    <property type="entry name" value="Radical SAM enzymes"/>
    <property type="match status" value="1"/>
</dbReference>
<evidence type="ECO:0000256" key="7">
    <source>
        <dbReference type="ARBA" id="ARBA00022691"/>
    </source>
</evidence>
<dbReference type="STRING" id="39480.EUAN_12080"/>
<dbReference type="RefSeq" id="WP_245674449.1">
    <property type="nucleotide sequence ID" value="NZ_MKIE01000003.1"/>
</dbReference>
<dbReference type="InterPro" id="IPR058240">
    <property type="entry name" value="rSAM_sf"/>
</dbReference>
<dbReference type="GO" id="GO:0070475">
    <property type="term" value="P:rRNA base methylation"/>
    <property type="evidence" value="ECO:0007669"/>
    <property type="project" value="UniProtKB-UniRule"/>
</dbReference>
<evidence type="ECO:0000256" key="10">
    <source>
        <dbReference type="ARBA" id="ARBA00023004"/>
    </source>
</evidence>
<accession>A0A1S1V7Q7</accession>
<dbReference type="FunFam" id="3.20.20.70:FF:000014">
    <property type="entry name" value="Probable dual-specificity RNA methyltransferase RlmN"/>
    <property type="match status" value="1"/>
</dbReference>
<dbReference type="GO" id="GO:0051539">
    <property type="term" value="F:4 iron, 4 sulfur cluster binding"/>
    <property type="evidence" value="ECO:0007669"/>
    <property type="project" value="UniProtKB-UniRule"/>
</dbReference>
<dbReference type="HAMAP" id="MF_01849">
    <property type="entry name" value="RNA_methyltr_RlmN"/>
    <property type="match status" value="1"/>
</dbReference>
<comment type="similarity">
    <text evidence="12">Belongs to the radical SAM superfamily. RlmN family.</text>
</comment>
<proteinExistence type="inferred from homology"/>
<reference evidence="14 15" key="1">
    <citation type="submission" date="2016-09" db="EMBL/GenBank/DDBJ databases">
        <title>Genome sequence of Eubacterium angustum.</title>
        <authorList>
            <person name="Poehlein A."/>
            <person name="Daniel R."/>
        </authorList>
    </citation>
    <scope>NUCLEOTIDE SEQUENCE [LARGE SCALE GENOMIC DNA]</scope>
    <source>
        <strain evidence="14 15">DSM 1989</strain>
    </source>
</reference>
<evidence type="ECO:0000313" key="14">
    <source>
        <dbReference type="EMBL" id="OHW62643.1"/>
    </source>
</evidence>
<dbReference type="InterPro" id="IPR048641">
    <property type="entry name" value="RlmN_N"/>
</dbReference>
<keyword evidence="10 12" id="KW-0408">Iron</keyword>
<dbReference type="EC" id="2.1.1.192" evidence="12"/>
<evidence type="ECO:0000256" key="9">
    <source>
        <dbReference type="ARBA" id="ARBA00022723"/>
    </source>
</evidence>